<dbReference type="InterPro" id="IPR018060">
    <property type="entry name" value="HTH_AraC"/>
</dbReference>
<dbReference type="PANTHER" id="PTHR43280">
    <property type="entry name" value="ARAC-FAMILY TRANSCRIPTIONAL REGULATOR"/>
    <property type="match status" value="1"/>
</dbReference>
<dbReference type="Proteomes" id="UP001596378">
    <property type="component" value="Unassembled WGS sequence"/>
</dbReference>
<protein>
    <submittedName>
        <fullName evidence="5">AraC family transcriptional regulator</fullName>
    </submittedName>
</protein>
<dbReference type="SMART" id="SM00342">
    <property type="entry name" value="HTH_ARAC"/>
    <property type="match status" value="1"/>
</dbReference>
<accession>A0ABW2FI32</accession>
<dbReference type="EMBL" id="JBHTAI010000016">
    <property type="protein sequence ID" value="MFC7151468.1"/>
    <property type="molecule type" value="Genomic_DNA"/>
</dbReference>
<gene>
    <name evidence="5" type="ORF">ACFQMJ_23260</name>
</gene>
<dbReference type="Gene3D" id="1.10.10.60">
    <property type="entry name" value="Homeodomain-like"/>
    <property type="match status" value="2"/>
</dbReference>
<evidence type="ECO:0000256" key="1">
    <source>
        <dbReference type="ARBA" id="ARBA00023015"/>
    </source>
</evidence>
<organism evidence="5 6">
    <name type="scientific">Cohnella cellulosilytica</name>
    <dbReference type="NCBI Taxonomy" id="986710"/>
    <lineage>
        <taxon>Bacteria</taxon>
        <taxon>Bacillati</taxon>
        <taxon>Bacillota</taxon>
        <taxon>Bacilli</taxon>
        <taxon>Bacillales</taxon>
        <taxon>Paenibacillaceae</taxon>
        <taxon>Cohnella</taxon>
    </lineage>
</organism>
<dbReference type="InterPro" id="IPR037923">
    <property type="entry name" value="HTH-like"/>
</dbReference>
<dbReference type="SUPFAM" id="SSF46689">
    <property type="entry name" value="Homeodomain-like"/>
    <property type="match status" value="2"/>
</dbReference>
<dbReference type="Pfam" id="PF02311">
    <property type="entry name" value="AraC_binding"/>
    <property type="match status" value="1"/>
</dbReference>
<dbReference type="Pfam" id="PF12833">
    <property type="entry name" value="HTH_18"/>
    <property type="match status" value="1"/>
</dbReference>
<dbReference type="PRINTS" id="PR00032">
    <property type="entry name" value="HTHARAC"/>
</dbReference>
<name>A0ABW2FI32_9BACL</name>
<dbReference type="RefSeq" id="WP_378044834.1">
    <property type="nucleotide sequence ID" value="NZ_JBHMDN010000006.1"/>
</dbReference>
<dbReference type="InterPro" id="IPR018062">
    <property type="entry name" value="HTH_AraC-typ_CS"/>
</dbReference>
<keyword evidence="3" id="KW-0804">Transcription</keyword>
<dbReference type="InterPro" id="IPR020449">
    <property type="entry name" value="Tscrpt_reg_AraC-type_HTH"/>
</dbReference>
<reference evidence="6" key="1">
    <citation type="journal article" date="2019" name="Int. J. Syst. Evol. Microbiol.">
        <title>The Global Catalogue of Microorganisms (GCM) 10K type strain sequencing project: providing services to taxonomists for standard genome sequencing and annotation.</title>
        <authorList>
            <consortium name="The Broad Institute Genomics Platform"/>
            <consortium name="The Broad Institute Genome Sequencing Center for Infectious Disease"/>
            <person name="Wu L."/>
            <person name="Ma J."/>
        </authorList>
    </citation>
    <scope>NUCLEOTIDE SEQUENCE [LARGE SCALE GENOMIC DNA]</scope>
    <source>
        <strain evidence="6">KCTC 12907</strain>
    </source>
</reference>
<dbReference type="PROSITE" id="PS01124">
    <property type="entry name" value="HTH_ARAC_FAMILY_2"/>
    <property type="match status" value="1"/>
</dbReference>
<dbReference type="InterPro" id="IPR009057">
    <property type="entry name" value="Homeodomain-like_sf"/>
</dbReference>
<keyword evidence="6" id="KW-1185">Reference proteome</keyword>
<evidence type="ECO:0000259" key="4">
    <source>
        <dbReference type="PROSITE" id="PS01124"/>
    </source>
</evidence>
<keyword evidence="2" id="KW-0238">DNA-binding</keyword>
<sequence>MLQQPALPRICVIGDFLVKGGWKIGPRINTEYELLLFPQASDTVFLLDRQPYELNEPCVLLIPPRVTHEFRSSSGRHLRHLFIHFDHTPESLQDPIRDIPAFVPVSRTVIAEKMFTHILCLADQQPPRWKERACASLYLLLEELASLNQEQEPREQDSAAHQSRQIEQAIEYMNARLDEEIAIKDIAAHVGWTHEYFTRTFTSHMSVPPQQYILQRRIERACELLVTENWSVKEIAYSIGFQSEPYFCRVFRKMKGVTASRYREINDDPNVKNLYLAVKHDQHLSHRQNTYYFA</sequence>
<dbReference type="SUPFAM" id="SSF51215">
    <property type="entry name" value="Regulatory protein AraC"/>
    <property type="match status" value="1"/>
</dbReference>
<evidence type="ECO:0000256" key="3">
    <source>
        <dbReference type="ARBA" id="ARBA00023163"/>
    </source>
</evidence>
<feature type="domain" description="HTH araC/xylS-type" evidence="4">
    <location>
        <begin position="167"/>
        <end position="265"/>
    </location>
</feature>
<dbReference type="PROSITE" id="PS00041">
    <property type="entry name" value="HTH_ARAC_FAMILY_1"/>
    <property type="match status" value="1"/>
</dbReference>
<dbReference type="InterPro" id="IPR003313">
    <property type="entry name" value="AraC-bd"/>
</dbReference>
<keyword evidence="1" id="KW-0805">Transcription regulation</keyword>
<evidence type="ECO:0000313" key="5">
    <source>
        <dbReference type="EMBL" id="MFC7151468.1"/>
    </source>
</evidence>
<comment type="caution">
    <text evidence="5">The sequence shown here is derived from an EMBL/GenBank/DDBJ whole genome shotgun (WGS) entry which is preliminary data.</text>
</comment>
<evidence type="ECO:0000256" key="2">
    <source>
        <dbReference type="ARBA" id="ARBA00023125"/>
    </source>
</evidence>
<dbReference type="PANTHER" id="PTHR43280:SF2">
    <property type="entry name" value="HTH-TYPE TRANSCRIPTIONAL REGULATOR EXSA"/>
    <property type="match status" value="1"/>
</dbReference>
<proteinExistence type="predicted"/>
<evidence type="ECO:0000313" key="6">
    <source>
        <dbReference type="Proteomes" id="UP001596378"/>
    </source>
</evidence>